<dbReference type="EMBL" id="MK500606">
    <property type="protein sequence ID" value="QBK93850.1"/>
    <property type="molecule type" value="Genomic_DNA"/>
</dbReference>
<sequence length="496" mass="57425">MSYKCNAVPRMDVQCVNDVNELWEKCEGCSDLRAFCVGLTSKKKNKCKNKGQNGTSYCEKHKNQDPNYNWIACIADTISGKPCNIEAKTQGGMCYKHEKLSKMKPIIEKKCTTCNKIKMLEDFHKHPAGKGGIRSICKECANSTSRALNYERKECGTKKCTKCGKEKDVSCFTSSKNAIDGLEYSCRECHRNRPKFERQKVGEKYCKVCKILKDVSMYGTSSSNRTGLDGKCRECERKWTANWLSKFPNFVSHLYRCSKTSARKRDHEHQISEDDIMKLIQKEKQICIGTGYKMTHIKYLSDSEKNHRIVLENYYNMSIDRINSYIGYLRENIQVVTIGYNLIKGNLVEEFLYDICQHISKYDNIPKEVKISSIDERFIRSKLNETKKLLRRRNLELDITLEDLYRKFELQGGLCALSGIKMTTYTATRLRLLGKGNHRLQQNYMNISFDRIDSHKNYTDENFQLVCSCVNIMKGEMPQDMFVDFCKAIANTHPDK</sequence>
<name>A0A481ZG46_9VIRU</name>
<evidence type="ECO:0008006" key="2">
    <source>
        <dbReference type="Google" id="ProtNLM"/>
    </source>
</evidence>
<proteinExistence type="predicted"/>
<reference evidence="1" key="1">
    <citation type="journal article" date="2019" name="MBio">
        <title>Virus Genomes from Deep Sea Sediments Expand the Ocean Megavirome and Support Independent Origins of Viral Gigantism.</title>
        <authorList>
            <person name="Backstrom D."/>
            <person name="Yutin N."/>
            <person name="Jorgensen S.L."/>
            <person name="Dharamshi J."/>
            <person name="Homa F."/>
            <person name="Zaremba-Niedwiedzka K."/>
            <person name="Spang A."/>
            <person name="Wolf Y.I."/>
            <person name="Koonin E.V."/>
            <person name="Ettema T.J."/>
        </authorList>
    </citation>
    <scope>NUCLEOTIDE SEQUENCE</scope>
</reference>
<evidence type="ECO:0000313" key="1">
    <source>
        <dbReference type="EMBL" id="QBK93850.1"/>
    </source>
</evidence>
<organism evidence="1">
    <name type="scientific">Pithovirus LCPAC406</name>
    <dbReference type="NCBI Taxonomy" id="2506599"/>
    <lineage>
        <taxon>Viruses</taxon>
        <taxon>Pithoviruses</taxon>
    </lineage>
</organism>
<gene>
    <name evidence="1" type="ORF">LCPAC406_01640</name>
</gene>
<protein>
    <recommendedName>
        <fullName evidence="2">Zn-finger protein</fullName>
    </recommendedName>
</protein>
<dbReference type="Gene3D" id="3.30.40.220">
    <property type="match status" value="2"/>
</dbReference>
<accession>A0A481ZG46</accession>